<gene>
    <name evidence="1" type="ORF">GOP47_0011787</name>
</gene>
<accession>A0A9D4UTF0</accession>
<name>A0A9D4UTF0_ADICA</name>
<proteinExistence type="predicted"/>
<evidence type="ECO:0000313" key="2">
    <source>
        <dbReference type="Proteomes" id="UP000886520"/>
    </source>
</evidence>
<keyword evidence="2" id="KW-1185">Reference proteome</keyword>
<dbReference type="AlphaFoldDB" id="A0A9D4UTF0"/>
<evidence type="ECO:0000313" key="1">
    <source>
        <dbReference type="EMBL" id="KAI5073774.1"/>
    </source>
</evidence>
<protein>
    <submittedName>
        <fullName evidence="1">Uncharacterized protein</fullName>
    </submittedName>
</protein>
<sequence length="79" mass="8946">MSILLRLDRELGLRLLRVAHDIARVGASDEVRGPQHSTTQASQVVERDVEVEVQEDVGVSNKEAGFASQFIHLHYRPRR</sequence>
<reference evidence="1" key="1">
    <citation type="submission" date="2021-01" db="EMBL/GenBank/DDBJ databases">
        <title>Adiantum capillus-veneris genome.</title>
        <authorList>
            <person name="Fang Y."/>
            <person name="Liao Q."/>
        </authorList>
    </citation>
    <scope>NUCLEOTIDE SEQUENCE</scope>
    <source>
        <strain evidence="1">H3</strain>
        <tissue evidence="1">Leaf</tissue>
    </source>
</reference>
<dbReference type="EMBL" id="JABFUD020000011">
    <property type="protein sequence ID" value="KAI5073774.1"/>
    <property type="molecule type" value="Genomic_DNA"/>
</dbReference>
<dbReference type="Proteomes" id="UP000886520">
    <property type="component" value="Chromosome 11"/>
</dbReference>
<comment type="caution">
    <text evidence="1">The sequence shown here is derived from an EMBL/GenBank/DDBJ whole genome shotgun (WGS) entry which is preliminary data.</text>
</comment>
<organism evidence="1 2">
    <name type="scientific">Adiantum capillus-veneris</name>
    <name type="common">Maidenhair fern</name>
    <dbReference type="NCBI Taxonomy" id="13818"/>
    <lineage>
        <taxon>Eukaryota</taxon>
        <taxon>Viridiplantae</taxon>
        <taxon>Streptophyta</taxon>
        <taxon>Embryophyta</taxon>
        <taxon>Tracheophyta</taxon>
        <taxon>Polypodiopsida</taxon>
        <taxon>Polypodiidae</taxon>
        <taxon>Polypodiales</taxon>
        <taxon>Pteridineae</taxon>
        <taxon>Pteridaceae</taxon>
        <taxon>Vittarioideae</taxon>
        <taxon>Adiantum</taxon>
    </lineage>
</organism>